<dbReference type="RefSeq" id="WP_035643178.1">
    <property type="nucleotide sequence ID" value="NZ_JRLX01000046.1"/>
</dbReference>
<dbReference type="Proteomes" id="UP000030152">
    <property type="component" value="Unassembled WGS sequence"/>
</dbReference>
<protein>
    <recommendedName>
        <fullName evidence="3">Secretion system C-terminal sorting domain-containing protein</fullName>
    </recommendedName>
</protein>
<name>A0A0A2M8K6_9FLAO</name>
<organism evidence="1 2">
    <name type="scientific">Flavobacterium rivuli WB 3.3-2 = DSM 21788</name>
    <dbReference type="NCBI Taxonomy" id="1121895"/>
    <lineage>
        <taxon>Bacteria</taxon>
        <taxon>Pseudomonadati</taxon>
        <taxon>Bacteroidota</taxon>
        <taxon>Flavobacteriia</taxon>
        <taxon>Flavobacteriales</taxon>
        <taxon>Flavobacteriaceae</taxon>
        <taxon>Flavobacterium</taxon>
    </lineage>
</organism>
<evidence type="ECO:0008006" key="3">
    <source>
        <dbReference type="Google" id="ProtNLM"/>
    </source>
</evidence>
<gene>
    <name evidence="1" type="ORF">Q765_20650</name>
</gene>
<keyword evidence="2" id="KW-1185">Reference proteome</keyword>
<accession>A0A0A2M8K6</accession>
<dbReference type="NCBIfam" id="NF033708">
    <property type="entry name" value="T9SS_Cterm_ChiA"/>
    <property type="match status" value="1"/>
</dbReference>
<evidence type="ECO:0000313" key="1">
    <source>
        <dbReference type="EMBL" id="KGO84610.1"/>
    </source>
</evidence>
<comment type="caution">
    <text evidence="1">The sequence shown here is derived from an EMBL/GenBank/DDBJ whole genome shotgun (WGS) entry which is preliminary data.</text>
</comment>
<sequence>GYEYVFSPTATAPTGNGTATTATFIFDEVYNPAVSNYLFVRSTCGEGDYSEWVSRAVLDVTSPELAANNVIVYKEGNAINITTGTTLMTGLTIYDIRGSKLYTQSNINATNTVITNLQIQQQVIILEVTTAKGTVSKRIVF</sequence>
<evidence type="ECO:0000313" key="2">
    <source>
        <dbReference type="Proteomes" id="UP000030152"/>
    </source>
</evidence>
<feature type="non-terminal residue" evidence="1">
    <location>
        <position position="1"/>
    </location>
</feature>
<dbReference type="EMBL" id="JRLX01000046">
    <property type="protein sequence ID" value="KGO84610.1"/>
    <property type="molecule type" value="Genomic_DNA"/>
</dbReference>
<dbReference type="AlphaFoldDB" id="A0A0A2M8K6"/>
<reference evidence="1 2" key="1">
    <citation type="submission" date="2013-09" db="EMBL/GenBank/DDBJ databases">
        <authorList>
            <person name="Zeng Z."/>
            <person name="Chen C."/>
        </authorList>
    </citation>
    <scope>NUCLEOTIDE SEQUENCE [LARGE SCALE GENOMIC DNA]</scope>
    <source>
        <strain evidence="1 2">WB 3.3-2</strain>
    </source>
</reference>
<proteinExistence type="predicted"/>